<keyword evidence="3" id="KW-0574">Periplasm</keyword>
<evidence type="ECO:0000256" key="3">
    <source>
        <dbReference type="ARBA" id="ARBA00022764"/>
    </source>
</evidence>
<dbReference type="Proteomes" id="UP000199754">
    <property type="component" value="Chromosome"/>
</dbReference>
<protein>
    <submittedName>
        <fullName evidence="5">Solute-binding protein</fullName>
    </submittedName>
</protein>
<dbReference type="PANTHER" id="PTHR33376">
    <property type="match status" value="1"/>
</dbReference>
<keyword evidence="2 4" id="KW-0732">Signal</keyword>
<feature type="chain" id="PRO_5012036039" evidence="4">
    <location>
        <begin position="25"/>
        <end position="330"/>
    </location>
</feature>
<feature type="signal peptide" evidence="4">
    <location>
        <begin position="1"/>
        <end position="24"/>
    </location>
</feature>
<dbReference type="EMBL" id="CP022415">
    <property type="protein sequence ID" value="ASM73601.1"/>
    <property type="molecule type" value="Genomic_DNA"/>
</dbReference>
<organism evidence="5 6">
    <name type="scientific">Pseudosulfitobacter pseudonitzschiae</name>
    <dbReference type="NCBI Taxonomy" id="1402135"/>
    <lineage>
        <taxon>Bacteria</taxon>
        <taxon>Pseudomonadati</taxon>
        <taxon>Pseudomonadota</taxon>
        <taxon>Alphaproteobacteria</taxon>
        <taxon>Rhodobacterales</taxon>
        <taxon>Roseobacteraceae</taxon>
        <taxon>Pseudosulfitobacter</taxon>
    </lineage>
</organism>
<dbReference type="KEGG" id="spse:SULPSESMR1_02811"/>
<evidence type="ECO:0000313" key="5">
    <source>
        <dbReference type="EMBL" id="ASM73601.1"/>
    </source>
</evidence>
<evidence type="ECO:0000256" key="2">
    <source>
        <dbReference type="ARBA" id="ARBA00022729"/>
    </source>
</evidence>
<name>A0A221K3M5_9RHOB</name>
<dbReference type="GO" id="GO:0042597">
    <property type="term" value="C:periplasmic space"/>
    <property type="evidence" value="ECO:0007669"/>
    <property type="project" value="UniProtKB-SubCell"/>
</dbReference>
<sequence>MTYSTPSCLAAMTLATAIALPASAETTFNLANEYQDTTFAAVADHFFIDRVAELTEGSVKIDYYPGSSLGFKSVDHFDSVADGAIDIADTFIGQLSGINPVFSLPSMPFLATSKDKALALEATLRPHYDSVFGDANQMYLFSTPWPPSGIWTGEALESAEALAGMKVRVADVTSMQTFKEAGANPLQISWADVVPQLSANAIDAVISSAEGGTNIKLGEFLPYYTAVDYVIPVNVVHMNRDAYDGLTKAEQDAIRQAAADTSEFIWGELEERLNNTYDDLAALKVNVQREPNTELMETLEAASAGALEEWKEKMGPEGQEILDTYAAAAQ</sequence>
<dbReference type="OrthoDB" id="7672577at2"/>
<evidence type="ECO:0000313" key="6">
    <source>
        <dbReference type="Proteomes" id="UP000199754"/>
    </source>
</evidence>
<dbReference type="PANTHER" id="PTHR33376:SF4">
    <property type="entry name" value="SIALIC ACID-BINDING PERIPLASMIC PROTEIN SIAP"/>
    <property type="match status" value="1"/>
</dbReference>
<dbReference type="InterPro" id="IPR038404">
    <property type="entry name" value="TRAP_DctP_sf"/>
</dbReference>
<reference evidence="5 6" key="1">
    <citation type="submission" date="2017-07" db="EMBL/GenBank/DDBJ databases">
        <title>Genome Sequence of Sulfitobacter pseudonitzschiae Strain SMR1 Isolated from a culture of the Diatom Skeletonema marinoi.</title>
        <authorList>
            <person name="Topel M."/>
            <person name="Pinder M.I.M."/>
            <person name="Johansson O.N."/>
            <person name="Kourtchenko O."/>
            <person name="Godhe A."/>
            <person name="Clarke A.K."/>
        </authorList>
    </citation>
    <scope>NUCLEOTIDE SEQUENCE [LARGE SCALE GENOMIC DNA]</scope>
    <source>
        <strain evidence="5 6">SMR1</strain>
    </source>
</reference>
<dbReference type="NCBIfam" id="NF037995">
    <property type="entry name" value="TRAP_S1"/>
    <property type="match status" value="1"/>
</dbReference>
<dbReference type="Pfam" id="PF03480">
    <property type="entry name" value="DctP"/>
    <property type="match status" value="1"/>
</dbReference>
<comment type="subcellular location">
    <subcellularLocation>
        <location evidence="1">Periplasm</location>
    </subcellularLocation>
</comment>
<gene>
    <name evidence="5" type="ORF">SULPSESMR1_02811</name>
</gene>
<keyword evidence="6" id="KW-1185">Reference proteome</keyword>
<dbReference type="InterPro" id="IPR018389">
    <property type="entry name" value="DctP_fam"/>
</dbReference>
<accession>A0A221K3M5</accession>
<evidence type="ECO:0000256" key="1">
    <source>
        <dbReference type="ARBA" id="ARBA00004418"/>
    </source>
</evidence>
<dbReference type="GO" id="GO:0055085">
    <property type="term" value="P:transmembrane transport"/>
    <property type="evidence" value="ECO:0007669"/>
    <property type="project" value="InterPro"/>
</dbReference>
<dbReference type="Gene3D" id="3.40.190.170">
    <property type="entry name" value="Bacterial extracellular solute-binding protein, family 7"/>
    <property type="match status" value="1"/>
</dbReference>
<dbReference type="RefSeq" id="WP_089421363.1">
    <property type="nucleotide sequence ID" value="NZ_CP022415.1"/>
</dbReference>
<dbReference type="AlphaFoldDB" id="A0A221K3M5"/>
<evidence type="ECO:0000256" key="4">
    <source>
        <dbReference type="SAM" id="SignalP"/>
    </source>
</evidence>
<proteinExistence type="predicted"/>
<dbReference type="CDD" id="cd13602">
    <property type="entry name" value="PBP2_TRAP_BpDctp6_7"/>
    <property type="match status" value="1"/>
</dbReference>